<dbReference type="Pfam" id="PF00092">
    <property type="entry name" value="VWA"/>
    <property type="match status" value="1"/>
</dbReference>
<dbReference type="InterPro" id="IPR024163">
    <property type="entry name" value="Aerotolerance_reg_N"/>
</dbReference>
<evidence type="ECO:0000256" key="5">
    <source>
        <dbReference type="SAM" id="Phobius"/>
    </source>
</evidence>
<keyword evidence="4 5" id="KW-0472">Membrane</keyword>
<sequence>MTEHFQFAQPEWLYVLPFILCLIILRRRRGAEGSITYPTVRFIASLARTPQSLAGKIGAVCFVLAAAAITIGLARPQKVEDKTFRTVNGIDIMIAFDLSYSMETPDMVLNRMPINRLVAAKHVITQFVDSRPDDRIGVVGFAGKTKSFCPLTLDHALVNSIIRDFHLRMIQADGTAIGSAIAAAATRLDDRKDTKSKIIILVTDGASNSGQISPLVAAENAAKLGIKIYTIAVGTEDGTLANGMVVQSEFDEPTLRKIAQITGGEHFRATNMASFNKAFTSIGKLEKSEAKVQTVRHIEEYFMYFLVTGAALTLLGLSLQVLKPAPAP</sequence>
<dbReference type="PANTHER" id="PTHR22550">
    <property type="entry name" value="SPORE GERMINATION PROTEIN"/>
    <property type="match status" value="1"/>
</dbReference>
<dbReference type="AlphaFoldDB" id="A0A2N8HGR7"/>
<proteinExistence type="predicted"/>
<dbReference type="InterPro" id="IPR036465">
    <property type="entry name" value="vWFA_dom_sf"/>
</dbReference>
<evidence type="ECO:0000256" key="4">
    <source>
        <dbReference type="ARBA" id="ARBA00023136"/>
    </source>
</evidence>
<dbReference type="EMBL" id="PJKA01000002">
    <property type="protein sequence ID" value="PNC20243.1"/>
    <property type="molecule type" value="Genomic_DNA"/>
</dbReference>
<protein>
    <recommendedName>
        <fullName evidence="6">VWFA domain-containing protein</fullName>
    </recommendedName>
</protein>
<dbReference type="SUPFAM" id="SSF53300">
    <property type="entry name" value="vWA-like"/>
    <property type="match status" value="1"/>
</dbReference>
<name>A0A2N8HGR7_9BACT</name>
<dbReference type="PANTHER" id="PTHR22550:SF5">
    <property type="entry name" value="LEUCINE ZIPPER PROTEIN 4"/>
    <property type="match status" value="1"/>
</dbReference>
<feature type="domain" description="VWFA" evidence="6">
    <location>
        <begin position="91"/>
        <end position="282"/>
    </location>
</feature>
<evidence type="ECO:0000256" key="2">
    <source>
        <dbReference type="ARBA" id="ARBA00022692"/>
    </source>
</evidence>
<dbReference type="InterPro" id="IPR050768">
    <property type="entry name" value="UPF0353/GerABKA_families"/>
</dbReference>
<dbReference type="SMART" id="SM00327">
    <property type="entry name" value="VWA"/>
    <property type="match status" value="1"/>
</dbReference>
<evidence type="ECO:0000313" key="8">
    <source>
        <dbReference type="Proteomes" id="UP000236000"/>
    </source>
</evidence>
<evidence type="ECO:0000256" key="1">
    <source>
        <dbReference type="ARBA" id="ARBA00022475"/>
    </source>
</evidence>
<organism evidence="7 8">
    <name type="scientific">Akkermansia muciniphila</name>
    <dbReference type="NCBI Taxonomy" id="239935"/>
    <lineage>
        <taxon>Bacteria</taxon>
        <taxon>Pseudomonadati</taxon>
        <taxon>Verrucomicrobiota</taxon>
        <taxon>Verrucomicrobiia</taxon>
        <taxon>Verrucomicrobiales</taxon>
        <taxon>Akkermansiaceae</taxon>
        <taxon>Akkermansia</taxon>
    </lineage>
</organism>
<feature type="transmembrane region" description="Helical" evidence="5">
    <location>
        <begin position="301"/>
        <end position="322"/>
    </location>
</feature>
<dbReference type="OrthoDB" id="6206554at2"/>
<feature type="transmembrane region" description="Helical" evidence="5">
    <location>
        <begin position="53"/>
        <end position="74"/>
    </location>
</feature>
<accession>A0A2N8HGR7</accession>
<gene>
    <name evidence="7" type="ORF">CXU22_00180</name>
</gene>
<evidence type="ECO:0000256" key="3">
    <source>
        <dbReference type="ARBA" id="ARBA00022989"/>
    </source>
</evidence>
<reference evidence="7 8" key="1">
    <citation type="journal article" date="2017" name="BMC Genomics">
        <title>Genome sequencing of 39 Akkermansia muciniphila isolates reveals its population structure, genomic and functional diverisity, and global distribution in mammalian gut microbiotas.</title>
        <authorList>
            <person name="Guo X."/>
            <person name="Li S."/>
            <person name="Zhang J."/>
            <person name="Wu F."/>
            <person name="Li X."/>
            <person name="Wu D."/>
            <person name="Zhang M."/>
            <person name="Ou Z."/>
            <person name="Jie Z."/>
            <person name="Yan Q."/>
            <person name="Li P."/>
            <person name="Yi J."/>
            <person name="Peng Y."/>
        </authorList>
    </citation>
    <scope>NUCLEOTIDE SEQUENCE [LARGE SCALE GENOMIC DNA]</scope>
    <source>
        <strain evidence="7 8">GP24</strain>
    </source>
</reference>
<evidence type="ECO:0000259" key="6">
    <source>
        <dbReference type="PROSITE" id="PS50234"/>
    </source>
</evidence>
<keyword evidence="2 5" id="KW-0812">Transmembrane</keyword>
<dbReference type="PROSITE" id="PS50234">
    <property type="entry name" value="VWFA"/>
    <property type="match status" value="1"/>
</dbReference>
<dbReference type="InterPro" id="IPR002035">
    <property type="entry name" value="VWF_A"/>
</dbReference>
<evidence type="ECO:0000313" key="7">
    <source>
        <dbReference type="EMBL" id="PNC20243.1"/>
    </source>
</evidence>
<dbReference type="Proteomes" id="UP000236000">
    <property type="component" value="Unassembled WGS sequence"/>
</dbReference>
<dbReference type="Pfam" id="PF07584">
    <property type="entry name" value="BatA"/>
    <property type="match status" value="1"/>
</dbReference>
<dbReference type="RefSeq" id="WP_102711346.1">
    <property type="nucleotide sequence ID" value="NZ_CABMLK010000001.1"/>
</dbReference>
<dbReference type="Gene3D" id="3.40.50.410">
    <property type="entry name" value="von Willebrand factor, type A domain"/>
    <property type="match status" value="1"/>
</dbReference>
<comment type="caution">
    <text evidence="7">The sequence shown here is derived from an EMBL/GenBank/DDBJ whole genome shotgun (WGS) entry which is preliminary data.</text>
</comment>
<keyword evidence="3 5" id="KW-1133">Transmembrane helix</keyword>
<keyword evidence="1" id="KW-1003">Cell membrane</keyword>